<dbReference type="EMBL" id="HBKN01048888">
    <property type="protein sequence ID" value="CAE2339415.1"/>
    <property type="molecule type" value="Transcribed_RNA"/>
</dbReference>
<gene>
    <name evidence="1" type="ORF">GTHE00462_LOCUS38221</name>
</gene>
<accession>A0A7S4UDE7</accession>
<proteinExistence type="predicted"/>
<sequence>MYIIESQTTNRKRTWSWAQQDTDAAWTVGSGASSHVLELPCMPTEDSEPAVSLDSYSSNHATVCVRFEIEAAEEETERSVNFSSSDSSDSLKSQLAKLDTISSYIKHNSTVMQKVVYDKKRRICMQEAGWEDDSCFSVGPGCPL</sequence>
<protein>
    <submittedName>
        <fullName evidence="1">Uncharacterized protein</fullName>
    </submittedName>
</protein>
<organism evidence="1">
    <name type="scientific">Guillardia theta</name>
    <name type="common">Cryptophyte</name>
    <name type="synonym">Cryptomonas phi</name>
    <dbReference type="NCBI Taxonomy" id="55529"/>
    <lineage>
        <taxon>Eukaryota</taxon>
        <taxon>Cryptophyceae</taxon>
        <taxon>Pyrenomonadales</taxon>
        <taxon>Geminigeraceae</taxon>
        <taxon>Guillardia</taxon>
    </lineage>
</organism>
<name>A0A7S4UDE7_GUITH</name>
<evidence type="ECO:0000313" key="1">
    <source>
        <dbReference type="EMBL" id="CAE2339415.1"/>
    </source>
</evidence>
<reference evidence="1" key="1">
    <citation type="submission" date="2021-01" db="EMBL/GenBank/DDBJ databases">
        <authorList>
            <person name="Corre E."/>
            <person name="Pelletier E."/>
            <person name="Niang G."/>
            <person name="Scheremetjew M."/>
            <person name="Finn R."/>
            <person name="Kale V."/>
            <person name="Holt S."/>
            <person name="Cochrane G."/>
            <person name="Meng A."/>
            <person name="Brown T."/>
            <person name="Cohen L."/>
        </authorList>
    </citation>
    <scope>NUCLEOTIDE SEQUENCE</scope>
    <source>
        <strain evidence="1">CCMP 2712</strain>
    </source>
</reference>
<dbReference type="AlphaFoldDB" id="A0A7S4UDE7"/>